<feature type="compositionally biased region" description="Basic residues" evidence="1">
    <location>
        <begin position="922"/>
        <end position="938"/>
    </location>
</feature>
<organism evidence="3">
    <name type="scientific">Iconisemion striatum</name>
    <dbReference type="NCBI Taxonomy" id="60296"/>
    <lineage>
        <taxon>Eukaryota</taxon>
        <taxon>Metazoa</taxon>
        <taxon>Chordata</taxon>
        <taxon>Craniata</taxon>
        <taxon>Vertebrata</taxon>
        <taxon>Euteleostomi</taxon>
        <taxon>Actinopterygii</taxon>
        <taxon>Neopterygii</taxon>
        <taxon>Teleostei</taxon>
        <taxon>Neoteleostei</taxon>
        <taxon>Acanthomorphata</taxon>
        <taxon>Ovalentaria</taxon>
        <taxon>Atherinomorphae</taxon>
        <taxon>Cyprinodontiformes</taxon>
        <taxon>Nothobranchiidae</taxon>
        <taxon>Iconisemion</taxon>
    </lineage>
</organism>
<feature type="region of interest" description="Disordered" evidence="1">
    <location>
        <begin position="605"/>
        <end position="650"/>
    </location>
</feature>
<feature type="region of interest" description="Disordered" evidence="1">
    <location>
        <begin position="400"/>
        <end position="518"/>
    </location>
</feature>
<dbReference type="EMBL" id="HADW01014761">
    <property type="protein sequence ID" value="SBP16161.1"/>
    <property type="molecule type" value="Transcribed_RNA"/>
</dbReference>
<feature type="compositionally biased region" description="Basic and acidic residues" evidence="1">
    <location>
        <begin position="1086"/>
        <end position="1098"/>
    </location>
</feature>
<feature type="compositionally biased region" description="Polar residues" evidence="1">
    <location>
        <begin position="1110"/>
        <end position="1120"/>
    </location>
</feature>
<feature type="compositionally biased region" description="Basic and acidic residues" evidence="1">
    <location>
        <begin position="496"/>
        <end position="511"/>
    </location>
</feature>
<feature type="compositionally biased region" description="Basic and acidic residues" evidence="1">
    <location>
        <begin position="968"/>
        <end position="982"/>
    </location>
</feature>
<feature type="compositionally biased region" description="Basic residues" evidence="1">
    <location>
        <begin position="636"/>
        <end position="650"/>
    </location>
</feature>
<feature type="compositionally biased region" description="Low complexity" evidence="1">
    <location>
        <begin position="475"/>
        <end position="492"/>
    </location>
</feature>
<feature type="region of interest" description="Disordered" evidence="1">
    <location>
        <begin position="1072"/>
        <end position="1120"/>
    </location>
</feature>
<feature type="region of interest" description="Disordered" evidence="1">
    <location>
        <begin position="294"/>
        <end position="340"/>
    </location>
</feature>
<evidence type="ECO:0000256" key="1">
    <source>
        <dbReference type="SAM" id="MobiDB-lite"/>
    </source>
</evidence>
<dbReference type="AlphaFoldDB" id="A0A1A7XDI8"/>
<evidence type="ECO:0000313" key="3">
    <source>
        <dbReference type="EMBL" id="SBP16161.1"/>
    </source>
</evidence>
<reference evidence="3" key="2">
    <citation type="submission" date="2016-06" db="EMBL/GenBank/DDBJ databases">
        <title>The genome of a short-lived fish provides insights into sex chromosome evolution and the genetic control of aging.</title>
        <authorList>
            <person name="Reichwald K."/>
            <person name="Felder M."/>
            <person name="Petzold A."/>
            <person name="Koch P."/>
            <person name="Groth M."/>
            <person name="Platzer M."/>
        </authorList>
    </citation>
    <scope>NUCLEOTIDE SEQUENCE</scope>
    <source>
        <tissue evidence="3">Brain</tissue>
    </source>
</reference>
<feature type="compositionally biased region" description="Low complexity" evidence="1">
    <location>
        <begin position="454"/>
        <end position="465"/>
    </location>
</feature>
<gene>
    <name evidence="3" type="primary">OLA.10708</name>
</gene>
<feature type="compositionally biased region" description="Polar residues" evidence="1">
    <location>
        <begin position="753"/>
        <end position="762"/>
    </location>
</feature>
<protein>
    <recommendedName>
        <fullName evidence="2">C2H2-type domain-containing protein</fullName>
    </recommendedName>
</protein>
<dbReference type="PROSITE" id="PS00028">
    <property type="entry name" value="ZINC_FINGER_C2H2_1"/>
    <property type="match status" value="1"/>
</dbReference>
<evidence type="ECO:0000259" key="2">
    <source>
        <dbReference type="PROSITE" id="PS00028"/>
    </source>
</evidence>
<proteinExistence type="predicted"/>
<feature type="domain" description="C2H2-type" evidence="2">
    <location>
        <begin position="362"/>
        <end position="384"/>
    </location>
</feature>
<feature type="compositionally biased region" description="Polar residues" evidence="1">
    <location>
        <begin position="299"/>
        <end position="311"/>
    </location>
</feature>
<reference evidence="3" key="1">
    <citation type="submission" date="2016-05" db="EMBL/GenBank/DDBJ databases">
        <authorList>
            <person name="Lavstsen T."/>
            <person name="Jespersen J.S."/>
        </authorList>
    </citation>
    <scope>NUCLEOTIDE SEQUENCE</scope>
    <source>
        <tissue evidence="3">Brain</tissue>
    </source>
</reference>
<dbReference type="InterPro" id="IPR013087">
    <property type="entry name" value="Znf_C2H2_type"/>
</dbReference>
<feature type="region of interest" description="Disordered" evidence="1">
    <location>
        <begin position="71"/>
        <end position="92"/>
    </location>
</feature>
<feature type="region of interest" description="Disordered" evidence="1">
    <location>
        <begin position="920"/>
        <end position="982"/>
    </location>
</feature>
<feature type="compositionally biased region" description="Basic and acidic residues" evidence="1">
    <location>
        <begin position="317"/>
        <end position="333"/>
    </location>
</feature>
<feature type="region of interest" description="Disordered" evidence="1">
    <location>
        <begin position="777"/>
        <end position="798"/>
    </location>
</feature>
<accession>A0A1A7XDI8</accession>
<feature type="compositionally biased region" description="Polar residues" evidence="1">
    <location>
        <begin position="715"/>
        <end position="725"/>
    </location>
</feature>
<feature type="compositionally biased region" description="Polar residues" evidence="1">
    <location>
        <begin position="404"/>
        <end position="420"/>
    </location>
</feature>
<feature type="compositionally biased region" description="Basic and acidic residues" evidence="1">
    <location>
        <begin position="421"/>
        <end position="433"/>
    </location>
</feature>
<name>A0A1A7XDI8_9TELE</name>
<sequence length="1120" mass="126397">MSHHYSPQIQSEPSVKDIEMVCHRSRSGFGPIFSLSSSGSFWPEQNAAILDKNIESSVDNSAWRHKEAGPLDVDTYSTNPHRDEIPTSSTSRISHPVASTFQGLKHSDVRSSSKEWSLMSRRDTNDDTSRCFSSSGFGDNGRFSCSEQIEDVPFIPGLSENSVSKQSALPSETSPPRYTANSAADILMTFGLVKEDLLELNSYSKEEITPENLPLMLHQISIKKQKRAAGISSELHRSTSMSSKTSLESNQMVTNQNKMPKSILKQRKVIDFGISDITCKDEIEKMNEDRGERGDALLSDNQRPSSCSQEALNADGEENRVQHRENQQKREHQGPVFKGLLPSSSMINDCTLSTPRVFPHTCSLCNKECVHMEDWLSHQNTSFHRENHRLLQKQFPEWDGEDQLSLSGKTKTSPSTSQTLQHRDQKTRHDSHYRSLNSRSSEDKRDKSTSSFGSSNLHHQSSNSHPYDRGSFRCSKGQGQKSSSRSHSYSPGHRGGSKDSKDRSVSPHRDTQSLVSRKCVHKTIAHSEQGDDVKFIPGLWEDPVTNQSALPLEFSPPTFTAESAEKLLLSFGLVKEDLVDLASYAENEITPDNLPHFLRQIRIQKQKRDGGAGNDPKTCSNKSVGLENDLNLNKNPGKKKKKKSKTKNKKTTYILGGRNLVYCRFSGVPVGGKIEKTSKPFGCKGDMLPLDNKKNSSCRKKPTIKNLIQVKPNDSDSVTNLSSKKSPLKKTEPGHMLTSETKKSCTDRPNFPASKNSNLEQSNAQEKRIIVGKEMGNQQTRRVQRKTTEMTPKHGKLQQTQPGFKIEKDLQHQFSSTNRAPFGPCPTFNDVDHMPFSPSDVYVDKEMISRCLPPLCQMNDYAAVTPKVFPCTCSICNKECIYNVQDWFSHQMSSFHLERCKVLRQQYPLWDGQVRILTSSRSRSRSRSRSSSRSRSRSRSPSPHSFRDIRRSPSRSWSPCYRQPTSRSNERRSPFNRREDEWSPLRRRSFEQNISPIHSHKRQMLPWLSHKRPFSTNKFFPQRRSSSTETLTKKLFDTSAVQSLSCPTSDLEKLVETLTPVILAEIDKMRSTPSTSHDGVLMAVKNKPDPHKSKKTPDSAKVQAGRASRPHSQSTSACFF</sequence>
<feature type="region of interest" description="Disordered" evidence="1">
    <location>
        <begin position="712"/>
        <end position="762"/>
    </location>
</feature>